<accession>A0A8J7RGE3</accession>
<evidence type="ECO:0000313" key="4">
    <source>
        <dbReference type="Proteomes" id="UP000673975"/>
    </source>
</evidence>
<feature type="transmembrane region" description="Helical" evidence="1">
    <location>
        <begin position="104"/>
        <end position="122"/>
    </location>
</feature>
<dbReference type="InterPro" id="IPR011642">
    <property type="entry name" value="Gate_dom"/>
</dbReference>
<feature type="transmembrane region" description="Helical" evidence="1">
    <location>
        <begin position="375"/>
        <end position="397"/>
    </location>
</feature>
<name>A0A8J7RGE3_9BACT</name>
<dbReference type="RefSeq" id="WP_210509865.1">
    <property type="nucleotide sequence ID" value="NZ_JAFIDN010000001.1"/>
</dbReference>
<evidence type="ECO:0000256" key="1">
    <source>
        <dbReference type="SAM" id="Phobius"/>
    </source>
</evidence>
<proteinExistence type="predicted"/>
<feature type="transmembrane region" description="Helical" evidence="1">
    <location>
        <begin position="248"/>
        <end position="266"/>
    </location>
</feature>
<protein>
    <submittedName>
        <fullName evidence="3">YjiH family protein</fullName>
    </submittedName>
</protein>
<feature type="transmembrane region" description="Helical" evidence="1">
    <location>
        <begin position="329"/>
        <end position="355"/>
    </location>
</feature>
<dbReference type="EMBL" id="JAFIDN010000001">
    <property type="protein sequence ID" value="MBP3191395.1"/>
    <property type="molecule type" value="Genomic_DNA"/>
</dbReference>
<organism evidence="3 4">
    <name type="scientific">Natronogracilivirga saccharolytica</name>
    <dbReference type="NCBI Taxonomy" id="2812953"/>
    <lineage>
        <taxon>Bacteria</taxon>
        <taxon>Pseudomonadati</taxon>
        <taxon>Balneolota</taxon>
        <taxon>Balneolia</taxon>
        <taxon>Balneolales</taxon>
        <taxon>Cyclonatronaceae</taxon>
        <taxon>Natronogracilivirga</taxon>
    </lineage>
</organism>
<feature type="domain" description="Nucleoside transporter/FeoB GTPase Gate" evidence="2">
    <location>
        <begin position="145"/>
        <end position="242"/>
    </location>
</feature>
<keyword evidence="1" id="KW-1133">Transmembrane helix</keyword>
<feature type="transmembrane region" description="Helical" evidence="1">
    <location>
        <begin position="142"/>
        <end position="165"/>
    </location>
</feature>
<comment type="caution">
    <text evidence="3">The sequence shown here is derived from an EMBL/GenBank/DDBJ whole genome shotgun (WGS) entry which is preliminary data.</text>
</comment>
<sequence>MTSNPAGDQKEPDSELFTTRNFLIFLLPSLVGIGMFLIPFTFDGSINVGMGILADLLMSLLGRSLPAIAVIIFWISSLITVFVKTARPDWAEQGPFHEMFHVGPVWLAMRLAGTLLATLTLLQTGPEFITADITGGLMLNELITVLLAFFLFAAIFLPFLVDYGFMEFIGSLVRKPFRLIFNLPGRSAIDATASWFGSGTVGVLITMQQYQNGYYSRRESAVIATNFSVVSIAFSLVIINFVDLNHMFLQYYGTVVVAGIIAAVVLPRLLPLCHKPDTYYEPVGQKLVEEKLYQTNIFMDSLFKAMARAKKAPGPAMLLRNSMLNVADIFFSLLPLVFAIGISALILAEFTPLFMWLSYPMIPLLQLLQIPEAHAAAPATLIGFADMFIPAVLAAGIESDLTRFVIAALSVSQLIYMSEVGALILKSKIPLNLWELILIFILRTLITLPVITIMAHLLFF</sequence>
<feature type="transmembrane region" description="Helical" evidence="1">
    <location>
        <begin position="404"/>
        <end position="425"/>
    </location>
</feature>
<feature type="transmembrane region" description="Helical" evidence="1">
    <location>
        <begin position="60"/>
        <end position="83"/>
    </location>
</feature>
<keyword evidence="4" id="KW-1185">Reference proteome</keyword>
<dbReference type="Proteomes" id="UP000673975">
    <property type="component" value="Unassembled WGS sequence"/>
</dbReference>
<dbReference type="Pfam" id="PF07670">
    <property type="entry name" value="Gate"/>
    <property type="match status" value="1"/>
</dbReference>
<feature type="transmembrane region" description="Helical" evidence="1">
    <location>
        <begin position="221"/>
        <end position="242"/>
    </location>
</feature>
<feature type="transmembrane region" description="Helical" evidence="1">
    <location>
        <begin position="21"/>
        <end position="40"/>
    </location>
</feature>
<keyword evidence="1" id="KW-0812">Transmembrane</keyword>
<feature type="transmembrane region" description="Helical" evidence="1">
    <location>
        <begin position="437"/>
        <end position="459"/>
    </location>
</feature>
<gene>
    <name evidence="3" type="ORF">NATSA_01845</name>
</gene>
<evidence type="ECO:0000259" key="2">
    <source>
        <dbReference type="Pfam" id="PF07670"/>
    </source>
</evidence>
<evidence type="ECO:0000313" key="3">
    <source>
        <dbReference type="EMBL" id="MBP3191395.1"/>
    </source>
</evidence>
<keyword evidence="1" id="KW-0472">Membrane</keyword>
<reference evidence="3" key="1">
    <citation type="submission" date="2021-02" db="EMBL/GenBank/DDBJ databases">
        <title>Natronogracilivirga saccharolytica gen. nov. sp. nov. a new anaerobic, haloalkiliphilic carbohydrate-fermenting bacterium from soda lake and proposing of Cyclonatronumiaceae fam. nov. in the phylum Balneolaeota.</title>
        <authorList>
            <person name="Zhilina T.N."/>
            <person name="Sorokin D.Y."/>
            <person name="Zavarzina D.G."/>
            <person name="Toshchakov S.V."/>
            <person name="Kublanov I.V."/>
        </authorList>
    </citation>
    <scope>NUCLEOTIDE SEQUENCE</scope>
    <source>
        <strain evidence="3">Z-1702</strain>
    </source>
</reference>
<dbReference type="AlphaFoldDB" id="A0A8J7RGE3"/>